<protein>
    <submittedName>
        <fullName evidence="2">Uncharacterized protein</fullName>
    </submittedName>
</protein>
<organism evidence="2 3">
    <name type="scientific">Planoprotostelium fungivorum</name>
    <dbReference type="NCBI Taxonomy" id="1890364"/>
    <lineage>
        <taxon>Eukaryota</taxon>
        <taxon>Amoebozoa</taxon>
        <taxon>Evosea</taxon>
        <taxon>Variosea</taxon>
        <taxon>Cavosteliida</taxon>
        <taxon>Cavosteliaceae</taxon>
        <taxon>Planoprotostelium</taxon>
    </lineage>
</organism>
<dbReference type="EMBL" id="MDYQ01000179">
    <property type="protein sequence ID" value="PRP79564.1"/>
    <property type="molecule type" value="Genomic_DNA"/>
</dbReference>
<keyword evidence="3" id="KW-1185">Reference proteome</keyword>
<accession>A0A2P6NG40</accession>
<dbReference type="Proteomes" id="UP000241769">
    <property type="component" value="Unassembled WGS sequence"/>
</dbReference>
<dbReference type="AlphaFoldDB" id="A0A2P6NG40"/>
<evidence type="ECO:0000313" key="3">
    <source>
        <dbReference type="Proteomes" id="UP000241769"/>
    </source>
</evidence>
<name>A0A2P6NG40_9EUKA</name>
<gene>
    <name evidence="2" type="ORF">PROFUN_06678</name>
    <name evidence="1" type="ORF">PROFUN_12825</name>
</gene>
<comment type="caution">
    <text evidence="2">The sequence shown here is derived from an EMBL/GenBank/DDBJ whole genome shotgun (WGS) entry which is preliminary data.</text>
</comment>
<dbReference type="InParanoid" id="A0A2P6NG40"/>
<dbReference type="EMBL" id="MDYQ01000093">
    <property type="protein sequence ID" value="PRP82901.1"/>
    <property type="molecule type" value="Genomic_DNA"/>
</dbReference>
<proteinExistence type="predicted"/>
<evidence type="ECO:0000313" key="1">
    <source>
        <dbReference type="EMBL" id="PRP79564.1"/>
    </source>
</evidence>
<sequence>MIKQAFDFVHTPSQNYEDPIENIKAAFVWSRPQPPNFDLPSMSEMFFPELVQPPITIDPSKMMQPLWIDSMDEDADAIARPSATAANRTNDTQSARGVLLKAMGEVRGTEGVSDITRRSLRSIASSAWKNMMESFIQNDLRITLPRWEVILRAGGRELSSSVLLHLGLLLSQFYEQNEDSIVSKKRSRDGEIQTWTVPLELNSFLDTVMEESGMMSMSLFEAKAVFQKLDIVGHPFTRKVVSLMTQK</sequence>
<evidence type="ECO:0000313" key="2">
    <source>
        <dbReference type="EMBL" id="PRP82901.1"/>
    </source>
</evidence>
<reference evidence="2 3" key="1">
    <citation type="journal article" date="2018" name="Genome Biol. Evol.">
        <title>Multiple Roots of Fruiting Body Formation in Amoebozoa.</title>
        <authorList>
            <person name="Hillmann F."/>
            <person name="Forbes G."/>
            <person name="Novohradska S."/>
            <person name="Ferling I."/>
            <person name="Riege K."/>
            <person name="Groth M."/>
            <person name="Westermann M."/>
            <person name="Marz M."/>
            <person name="Spaller T."/>
            <person name="Winckler T."/>
            <person name="Schaap P."/>
            <person name="Glockner G."/>
        </authorList>
    </citation>
    <scope>NUCLEOTIDE SEQUENCE [LARGE SCALE GENOMIC DNA]</scope>
    <source>
        <strain evidence="2 3">Jena</strain>
    </source>
</reference>